<evidence type="ECO:0000313" key="2">
    <source>
        <dbReference type="EMBL" id="EGZ08369.1"/>
    </source>
</evidence>
<feature type="compositionally biased region" description="Pro residues" evidence="1">
    <location>
        <begin position="1244"/>
        <end position="1255"/>
    </location>
</feature>
<feature type="region of interest" description="Disordered" evidence="1">
    <location>
        <begin position="863"/>
        <end position="987"/>
    </location>
</feature>
<feature type="compositionally biased region" description="Polar residues" evidence="1">
    <location>
        <begin position="10"/>
        <end position="29"/>
    </location>
</feature>
<feature type="region of interest" description="Disordered" evidence="1">
    <location>
        <begin position="1175"/>
        <end position="1255"/>
    </location>
</feature>
<gene>
    <name evidence="2" type="ORF">PHYSODRAFT_340161</name>
</gene>
<name>G5A8Z3_PHYSP</name>
<evidence type="ECO:0000256" key="1">
    <source>
        <dbReference type="SAM" id="MobiDB-lite"/>
    </source>
</evidence>
<feature type="region of interest" description="Disordered" evidence="1">
    <location>
        <begin position="1"/>
        <end position="34"/>
    </location>
</feature>
<feature type="compositionally biased region" description="Low complexity" evidence="1">
    <location>
        <begin position="426"/>
        <end position="451"/>
    </location>
</feature>
<feature type="region of interest" description="Disordered" evidence="1">
    <location>
        <begin position="399"/>
        <end position="455"/>
    </location>
</feature>
<organism evidence="2 3">
    <name type="scientific">Phytophthora sojae (strain P6497)</name>
    <name type="common">Soybean stem and root rot agent</name>
    <name type="synonym">Phytophthora megasperma f. sp. glycines</name>
    <dbReference type="NCBI Taxonomy" id="1094619"/>
    <lineage>
        <taxon>Eukaryota</taxon>
        <taxon>Sar</taxon>
        <taxon>Stramenopiles</taxon>
        <taxon>Oomycota</taxon>
        <taxon>Peronosporomycetes</taxon>
        <taxon>Peronosporales</taxon>
        <taxon>Peronosporaceae</taxon>
        <taxon>Phytophthora</taxon>
    </lineage>
</organism>
<feature type="compositionally biased region" description="Basic residues" evidence="1">
    <location>
        <begin position="864"/>
        <end position="874"/>
    </location>
</feature>
<feature type="region of interest" description="Disordered" evidence="1">
    <location>
        <begin position="47"/>
        <end position="114"/>
    </location>
</feature>
<feature type="compositionally biased region" description="Polar residues" evidence="1">
    <location>
        <begin position="574"/>
        <end position="590"/>
    </location>
</feature>
<protein>
    <recommendedName>
        <fullName evidence="4">Retrotransposon gag domain-containing protein</fullName>
    </recommendedName>
</protein>
<feature type="compositionally biased region" description="Polar residues" evidence="1">
    <location>
        <begin position="797"/>
        <end position="816"/>
    </location>
</feature>
<feature type="compositionally biased region" description="Basic and acidic residues" evidence="1">
    <location>
        <begin position="902"/>
        <end position="912"/>
    </location>
</feature>
<dbReference type="GeneID" id="20647861"/>
<dbReference type="RefSeq" id="XP_009536541.1">
    <property type="nucleotide sequence ID" value="XM_009538246.1"/>
</dbReference>
<dbReference type="KEGG" id="psoj:PHYSODRAFT_340161"/>
<sequence length="1255" mass="136430">MVSSKILGVPNNSEKVSSLATLQGQTNTPQKDRILEDADEVVDAVKVSRPLQLPVPPPGPGQDPAMPTETEQQLALAEPARPTSTHSTPRRASQVMVPRSVQSSPGRPLDRGSDAHAARLPTELALSPAAASALGKRDHVALREWRETRVPDSGAPLRLGPAPGTRVFGPELPTTLHSTFQDPLPLIPRGTSEIPGSDVNCLADDEAEREVISPVDVVYDEGEEEYDMEAWVFAAFETGKYLGLVNAGRTSESWIKALSAKRRRQPLVSDMKAVTVSPKLLPAAACVAVLQTMLMEAGFEFRNVIPTWSEVRAVSEVSENLIRRGVEEVQLRLAVESLEWNKLMDGVGFHIRQPLEPLPAVQLSERSTSSPTDADGDVLMTDDAVELLGEELLHRLMITRTRRRSPASSASGQPAPKRAALEAERSPPSSLMPPKSSSQSLVPQPSVSQNVEPRTQSLVPRAPSLELMASVDSVPSLVGPSGASDESMNAAAEGTDHALSHTPGPSPMAMVMIAQESAAAAAADPGFGVSAVIREQRKSPARTLDATCSRVASNVVAPPSFVSSTTPAAGMNRGVSTSSAMPRTQATSTKVADPESKKKPQKSVHSGKSSRSRKSAAKSASSKSSMSGISSHVSSSRSSRSGASEVALVMMRQQEAALNQVRADMAAELRGIRLDNQQQTASLMERLQRGEEALAAERESRGRDAEVAEAWVAAAVKMGRGTLIPPEAPLPSVALDTATAAVLAAAEEVKAESEGIAQSANAHLAAFEDQLRNVTSAYLQKCALAQKVQRENDARLRQQSTSVPESSGKATTTSRTSCDKFAGRSPTYIGNSKWPRIRWQQRSFKRPYKLQVKLSNARWDQARRSRLGHVKTRVTGRTGSSETKRGRQPKAATQTRSSVAAVKEENSEETKSSAKGVTRDSASGSGHVPRYSGKSANKKSSQKHKRGKKIRRGKRPGGDPSSSDSSSSGSLSSSESSSGSDSDWERGLAEELAPATVPAGNGQSYTFRPYIQYGAVEMFDPHAKFEDRMNWWERFIYAAALGVWPEKMKLRQLLGRLPAPLRAWFRQLPEKDQKDWSRLSKLFRKEYCRTEASPNDRYYELGPENGESARSFLYRLNAAAKKADVEYEDSPSDRELHIRRFIKKLADRRLKITLQGQTFKSMKELEKTLKRIEAVQRDDGYETPPPPKTRDAKPSGVRFNRFPPPRRTQGERAYLVENLDSESEDKASPPSGSEEKPEPRYLPGTPPPSSPWGVR</sequence>
<feature type="compositionally biased region" description="Low complexity" evidence="1">
    <location>
        <begin position="958"/>
        <end position="981"/>
    </location>
</feature>
<dbReference type="EMBL" id="JH159161">
    <property type="protein sequence ID" value="EGZ08369.1"/>
    <property type="molecule type" value="Genomic_DNA"/>
</dbReference>
<dbReference type="OMA" id="GSHTEHE"/>
<evidence type="ECO:0000313" key="3">
    <source>
        <dbReference type="Proteomes" id="UP000002640"/>
    </source>
</evidence>
<dbReference type="AlphaFoldDB" id="G5A8Z3"/>
<reference evidence="2 3" key="1">
    <citation type="journal article" date="2006" name="Science">
        <title>Phytophthora genome sequences uncover evolutionary origins and mechanisms of pathogenesis.</title>
        <authorList>
            <person name="Tyler B.M."/>
            <person name="Tripathy S."/>
            <person name="Zhang X."/>
            <person name="Dehal P."/>
            <person name="Jiang R.H."/>
            <person name="Aerts A."/>
            <person name="Arredondo F.D."/>
            <person name="Baxter L."/>
            <person name="Bensasson D."/>
            <person name="Beynon J.L."/>
            <person name="Chapman J."/>
            <person name="Damasceno C.M."/>
            <person name="Dorrance A.E."/>
            <person name="Dou D."/>
            <person name="Dickerman A.W."/>
            <person name="Dubchak I.L."/>
            <person name="Garbelotto M."/>
            <person name="Gijzen M."/>
            <person name="Gordon S.G."/>
            <person name="Govers F."/>
            <person name="Grunwald N.J."/>
            <person name="Huang W."/>
            <person name="Ivors K.L."/>
            <person name="Jones R.W."/>
            <person name="Kamoun S."/>
            <person name="Krampis K."/>
            <person name="Lamour K.H."/>
            <person name="Lee M.K."/>
            <person name="McDonald W.H."/>
            <person name="Medina M."/>
            <person name="Meijer H.J."/>
            <person name="Nordberg E.K."/>
            <person name="Maclean D.J."/>
            <person name="Ospina-Giraldo M.D."/>
            <person name="Morris P.F."/>
            <person name="Phuntumart V."/>
            <person name="Putnam N.H."/>
            <person name="Rash S."/>
            <person name="Rose J.K."/>
            <person name="Sakihama Y."/>
            <person name="Salamov A.A."/>
            <person name="Savidor A."/>
            <person name="Scheuring C.F."/>
            <person name="Smith B.M."/>
            <person name="Sobral B.W."/>
            <person name="Terry A."/>
            <person name="Torto-Alalibo T.A."/>
            <person name="Win J."/>
            <person name="Xu Z."/>
            <person name="Zhang H."/>
            <person name="Grigoriev I.V."/>
            <person name="Rokhsar D.S."/>
            <person name="Boore J.L."/>
        </authorList>
    </citation>
    <scope>NUCLEOTIDE SEQUENCE [LARGE SCALE GENOMIC DNA]</scope>
    <source>
        <strain evidence="2 3">P6497</strain>
    </source>
</reference>
<dbReference type="Proteomes" id="UP000002640">
    <property type="component" value="Unassembled WGS sequence"/>
</dbReference>
<feature type="region of interest" description="Disordered" evidence="1">
    <location>
        <begin position="476"/>
        <end position="497"/>
    </location>
</feature>
<feature type="region of interest" description="Disordered" evidence="1">
    <location>
        <begin position="790"/>
        <end position="825"/>
    </location>
</feature>
<accession>G5A8Z3</accession>
<proteinExistence type="predicted"/>
<feature type="compositionally biased region" description="Basic residues" evidence="1">
    <location>
        <begin position="936"/>
        <end position="955"/>
    </location>
</feature>
<keyword evidence="3" id="KW-1185">Reference proteome</keyword>
<evidence type="ECO:0008006" key="4">
    <source>
        <dbReference type="Google" id="ProtNLM"/>
    </source>
</evidence>
<feature type="compositionally biased region" description="Polar residues" evidence="1">
    <location>
        <begin position="82"/>
        <end position="91"/>
    </location>
</feature>
<dbReference type="InParanoid" id="G5A8Z3"/>
<feature type="compositionally biased region" description="Low complexity" evidence="1">
    <location>
        <begin position="617"/>
        <end position="641"/>
    </location>
</feature>
<feature type="region of interest" description="Disordered" evidence="1">
    <location>
        <begin position="558"/>
        <end position="641"/>
    </location>
</feature>